<keyword evidence="5 7" id="KW-0472">Membrane</keyword>
<comment type="caution">
    <text evidence="9">The sequence shown here is derived from an EMBL/GenBank/DDBJ whole genome shotgun (WGS) entry which is preliminary data.</text>
</comment>
<proteinExistence type="inferred from homology"/>
<evidence type="ECO:0000313" key="9">
    <source>
        <dbReference type="EMBL" id="ORY83174.1"/>
    </source>
</evidence>
<gene>
    <name evidence="9" type="ORF">BCR37DRAFT_333643</name>
</gene>
<dbReference type="AlphaFoldDB" id="A0A1Y2FIF9"/>
<organism evidence="9 10">
    <name type="scientific">Protomyces lactucae-debilis</name>
    <dbReference type="NCBI Taxonomy" id="2754530"/>
    <lineage>
        <taxon>Eukaryota</taxon>
        <taxon>Fungi</taxon>
        <taxon>Dikarya</taxon>
        <taxon>Ascomycota</taxon>
        <taxon>Taphrinomycotina</taxon>
        <taxon>Taphrinomycetes</taxon>
        <taxon>Taphrinales</taxon>
        <taxon>Protomycetaceae</taxon>
        <taxon>Protomyces</taxon>
    </lineage>
</organism>
<dbReference type="EMBL" id="MCFI01000008">
    <property type="protein sequence ID" value="ORY83174.1"/>
    <property type="molecule type" value="Genomic_DNA"/>
</dbReference>
<keyword evidence="8" id="KW-0732">Signal</keyword>
<evidence type="ECO:0000256" key="2">
    <source>
        <dbReference type="ARBA" id="ARBA00006175"/>
    </source>
</evidence>
<keyword evidence="10" id="KW-1185">Reference proteome</keyword>
<dbReference type="RefSeq" id="XP_040725755.1">
    <property type="nucleotide sequence ID" value="XM_040867110.1"/>
</dbReference>
<name>A0A1Y2FIF9_PROLT</name>
<evidence type="ECO:0000256" key="1">
    <source>
        <dbReference type="ARBA" id="ARBA00004141"/>
    </source>
</evidence>
<dbReference type="PANTHER" id="PTHR19139:SF199">
    <property type="entry name" value="MIP17260P"/>
    <property type="match status" value="1"/>
</dbReference>
<evidence type="ECO:0000256" key="8">
    <source>
        <dbReference type="SAM" id="SignalP"/>
    </source>
</evidence>
<dbReference type="OMA" id="FKKKMFW"/>
<comment type="subcellular location">
    <subcellularLocation>
        <location evidence="1">Membrane</location>
        <topology evidence="1">Multi-pass membrane protein</topology>
    </subcellularLocation>
</comment>
<keyword evidence="3 6" id="KW-0812">Transmembrane</keyword>
<dbReference type="SUPFAM" id="SSF81338">
    <property type="entry name" value="Aquaporin-like"/>
    <property type="match status" value="1"/>
</dbReference>
<evidence type="ECO:0000313" key="10">
    <source>
        <dbReference type="Proteomes" id="UP000193685"/>
    </source>
</evidence>
<feature type="transmembrane region" description="Helical" evidence="7">
    <location>
        <begin position="93"/>
        <end position="126"/>
    </location>
</feature>
<dbReference type="Gene3D" id="1.20.1080.10">
    <property type="entry name" value="Glycerol uptake facilitator protein"/>
    <property type="match status" value="1"/>
</dbReference>
<sequence>MLAMIGEYVGTLLFTFFAFGGAQVALVPSTSITGATATANADGSAAAAETIQAPNTSSLQFVALSFGFSLTVTAWTFYRVSGGLFNPAVSLGLALVGVITPMRAVLLTIVQCLGAITGAALIQVIIPGPLYVTTRLGGGMSPVRGLFMEMFLTTMLMLTILLLAAEKSRATFLAPIGIGLALFITQLVGVFYTGASVNPARTLGPDVVIRSFPSYTWIYYVGPVLGTLLACAFYKMIKFLHYETVV</sequence>
<feature type="chain" id="PRO_5012350126" evidence="8">
    <location>
        <begin position="23"/>
        <end position="246"/>
    </location>
</feature>
<reference evidence="9 10" key="1">
    <citation type="submission" date="2016-07" db="EMBL/GenBank/DDBJ databases">
        <title>Pervasive Adenine N6-methylation of Active Genes in Fungi.</title>
        <authorList>
            <consortium name="DOE Joint Genome Institute"/>
            <person name="Mondo S.J."/>
            <person name="Dannebaum R.O."/>
            <person name="Kuo R.C."/>
            <person name="Labutti K."/>
            <person name="Haridas S."/>
            <person name="Kuo A."/>
            <person name="Salamov A."/>
            <person name="Ahrendt S.R."/>
            <person name="Lipzen A."/>
            <person name="Sullivan W."/>
            <person name="Andreopoulos W.B."/>
            <person name="Clum A."/>
            <person name="Lindquist E."/>
            <person name="Daum C."/>
            <person name="Ramamoorthy G.K."/>
            <person name="Gryganskyi A."/>
            <person name="Culley D."/>
            <person name="Magnuson J.K."/>
            <person name="James T.Y."/>
            <person name="O'Malley M.A."/>
            <person name="Stajich J.E."/>
            <person name="Spatafora J.W."/>
            <person name="Visel A."/>
            <person name="Grigoriev I.V."/>
        </authorList>
    </citation>
    <scope>NUCLEOTIDE SEQUENCE [LARGE SCALE GENOMIC DNA]</scope>
    <source>
        <strain evidence="9 10">12-1054</strain>
    </source>
</reference>
<evidence type="ECO:0000256" key="5">
    <source>
        <dbReference type="ARBA" id="ARBA00023136"/>
    </source>
</evidence>
<evidence type="ECO:0000256" key="4">
    <source>
        <dbReference type="ARBA" id="ARBA00022989"/>
    </source>
</evidence>
<evidence type="ECO:0000256" key="6">
    <source>
        <dbReference type="RuleBase" id="RU000477"/>
    </source>
</evidence>
<evidence type="ECO:0000256" key="7">
    <source>
        <dbReference type="SAM" id="Phobius"/>
    </source>
</evidence>
<dbReference type="GeneID" id="63783709"/>
<dbReference type="InterPro" id="IPR034294">
    <property type="entry name" value="Aquaporin_transptr"/>
</dbReference>
<feature type="non-terminal residue" evidence="9">
    <location>
        <position position="246"/>
    </location>
</feature>
<keyword evidence="6" id="KW-0813">Transport</keyword>
<comment type="similarity">
    <text evidence="2 6">Belongs to the MIP/aquaporin (TC 1.A.8) family.</text>
</comment>
<dbReference type="PANTHER" id="PTHR19139">
    <property type="entry name" value="AQUAPORIN TRANSPORTER"/>
    <property type="match status" value="1"/>
</dbReference>
<dbReference type="InterPro" id="IPR000425">
    <property type="entry name" value="MIP"/>
</dbReference>
<evidence type="ECO:0000256" key="3">
    <source>
        <dbReference type="ARBA" id="ARBA00022692"/>
    </source>
</evidence>
<dbReference type="STRING" id="56484.A0A1Y2FIF9"/>
<keyword evidence="4 7" id="KW-1133">Transmembrane helix</keyword>
<feature type="transmembrane region" description="Helical" evidence="7">
    <location>
        <begin position="146"/>
        <end position="165"/>
    </location>
</feature>
<feature type="transmembrane region" description="Helical" evidence="7">
    <location>
        <begin position="215"/>
        <end position="234"/>
    </location>
</feature>
<protein>
    <submittedName>
        <fullName evidence="9">Aquaporin-like protein</fullName>
    </submittedName>
</protein>
<dbReference type="PRINTS" id="PR00783">
    <property type="entry name" value="MINTRINSICP"/>
</dbReference>
<feature type="signal peptide" evidence="8">
    <location>
        <begin position="1"/>
        <end position="22"/>
    </location>
</feature>
<dbReference type="GO" id="GO:0015250">
    <property type="term" value="F:water channel activity"/>
    <property type="evidence" value="ECO:0007669"/>
    <property type="project" value="TreeGrafter"/>
</dbReference>
<dbReference type="Proteomes" id="UP000193685">
    <property type="component" value="Unassembled WGS sequence"/>
</dbReference>
<dbReference type="Pfam" id="PF00230">
    <property type="entry name" value="MIP"/>
    <property type="match status" value="1"/>
</dbReference>
<accession>A0A1Y2FIF9</accession>
<feature type="transmembrane region" description="Helical" evidence="7">
    <location>
        <begin position="172"/>
        <end position="195"/>
    </location>
</feature>
<dbReference type="InterPro" id="IPR023271">
    <property type="entry name" value="Aquaporin-like"/>
</dbReference>
<dbReference type="OrthoDB" id="3222at2759"/>
<dbReference type="GO" id="GO:0005886">
    <property type="term" value="C:plasma membrane"/>
    <property type="evidence" value="ECO:0007669"/>
    <property type="project" value="TreeGrafter"/>
</dbReference>